<protein>
    <submittedName>
        <fullName evidence="2">Uncharacterized protein</fullName>
    </submittedName>
</protein>
<reference evidence="2" key="1">
    <citation type="submission" date="2023-05" db="EMBL/GenBank/DDBJ databases">
        <authorList>
            <person name="Stuckert A."/>
        </authorList>
    </citation>
    <scope>NUCLEOTIDE SEQUENCE</scope>
</reference>
<dbReference type="EMBL" id="CATNWA010016189">
    <property type="protein sequence ID" value="CAI9590675.1"/>
    <property type="molecule type" value="Genomic_DNA"/>
</dbReference>
<evidence type="ECO:0000313" key="3">
    <source>
        <dbReference type="Proteomes" id="UP001162483"/>
    </source>
</evidence>
<sequence length="88" mass="9440">MYTVITYSLGPPQQWRGCLLLSGGERTSPAPVPSAAVPKKPETGTRKPELGFTMRLGTQPIICARRSPLENFSLHLSSGRAAFSSPAI</sequence>
<gene>
    <name evidence="2" type="ORF">SPARVUS_LOCUS11075934</name>
</gene>
<comment type="caution">
    <text evidence="2">The sequence shown here is derived from an EMBL/GenBank/DDBJ whole genome shotgun (WGS) entry which is preliminary data.</text>
</comment>
<feature type="region of interest" description="Disordered" evidence="1">
    <location>
        <begin position="26"/>
        <end position="49"/>
    </location>
</feature>
<feature type="non-terminal residue" evidence="2">
    <location>
        <position position="88"/>
    </location>
</feature>
<name>A0ABN9F0S7_9NEOB</name>
<organism evidence="2 3">
    <name type="scientific">Staurois parvus</name>
    <dbReference type="NCBI Taxonomy" id="386267"/>
    <lineage>
        <taxon>Eukaryota</taxon>
        <taxon>Metazoa</taxon>
        <taxon>Chordata</taxon>
        <taxon>Craniata</taxon>
        <taxon>Vertebrata</taxon>
        <taxon>Euteleostomi</taxon>
        <taxon>Amphibia</taxon>
        <taxon>Batrachia</taxon>
        <taxon>Anura</taxon>
        <taxon>Neobatrachia</taxon>
        <taxon>Ranoidea</taxon>
        <taxon>Ranidae</taxon>
        <taxon>Staurois</taxon>
    </lineage>
</organism>
<dbReference type="Proteomes" id="UP001162483">
    <property type="component" value="Unassembled WGS sequence"/>
</dbReference>
<accession>A0ABN9F0S7</accession>
<evidence type="ECO:0000313" key="2">
    <source>
        <dbReference type="EMBL" id="CAI9590675.1"/>
    </source>
</evidence>
<keyword evidence="3" id="KW-1185">Reference proteome</keyword>
<feature type="compositionally biased region" description="Basic and acidic residues" evidence="1">
    <location>
        <begin position="39"/>
        <end position="49"/>
    </location>
</feature>
<proteinExistence type="predicted"/>
<evidence type="ECO:0000256" key="1">
    <source>
        <dbReference type="SAM" id="MobiDB-lite"/>
    </source>
</evidence>